<evidence type="ECO:0000313" key="2">
    <source>
        <dbReference type="EMBL" id="MEQ2441611.1"/>
    </source>
</evidence>
<dbReference type="InterPro" id="IPR010982">
    <property type="entry name" value="Lambda_DNA-bd_dom_sf"/>
</dbReference>
<keyword evidence="3" id="KW-1185">Reference proteome</keyword>
<dbReference type="InterPro" id="IPR001387">
    <property type="entry name" value="Cro/C1-type_HTH"/>
</dbReference>
<reference evidence="2 3" key="1">
    <citation type="submission" date="2024-03" db="EMBL/GenBank/DDBJ databases">
        <title>Human intestinal bacterial collection.</title>
        <authorList>
            <person name="Pauvert C."/>
            <person name="Hitch T.C.A."/>
            <person name="Clavel T."/>
        </authorList>
    </citation>
    <scope>NUCLEOTIDE SEQUENCE [LARGE SCALE GENOMIC DNA]</scope>
    <source>
        <strain evidence="2 3">CLA-JM-H44</strain>
    </source>
</reference>
<gene>
    <name evidence="2" type="ORF">WMO26_12305</name>
</gene>
<protein>
    <submittedName>
        <fullName evidence="2">Helix-turn-helix transcriptional regulator</fullName>
    </submittedName>
</protein>
<feature type="domain" description="HTH cro/C1-type" evidence="1">
    <location>
        <begin position="5"/>
        <end position="64"/>
    </location>
</feature>
<dbReference type="Proteomes" id="UP001489509">
    <property type="component" value="Unassembled WGS sequence"/>
</dbReference>
<proteinExistence type="predicted"/>
<name>A0ABV1E590_9FIRM</name>
<dbReference type="EMBL" id="JBBMFD010000031">
    <property type="protein sequence ID" value="MEQ2441611.1"/>
    <property type="molecule type" value="Genomic_DNA"/>
</dbReference>
<dbReference type="Gene3D" id="1.10.260.40">
    <property type="entry name" value="lambda repressor-like DNA-binding domains"/>
    <property type="match status" value="1"/>
</dbReference>
<comment type="caution">
    <text evidence="2">The sequence shown here is derived from an EMBL/GenBank/DDBJ whole genome shotgun (WGS) entry which is preliminary data.</text>
</comment>
<sequence>MVRFRIAQLLAQTGKTKYWLYQQLGMSYQSFMRLYRNETRSISRQNIDVLCQIFACTPNDLFEICEDIPEEENKK</sequence>
<organism evidence="2 3">
    <name type="scientific">Solibaculum intestinale</name>
    <dbReference type="NCBI Taxonomy" id="3133165"/>
    <lineage>
        <taxon>Bacteria</taxon>
        <taxon>Bacillati</taxon>
        <taxon>Bacillota</taxon>
        <taxon>Clostridia</taxon>
        <taxon>Eubacteriales</taxon>
        <taxon>Oscillospiraceae</taxon>
        <taxon>Solibaculum</taxon>
    </lineage>
</organism>
<evidence type="ECO:0000313" key="3">
    <source>
        <dbReference type="Proteomes" id="UP001489509"/>
    </source>
</evidence>
<dbReference type="RefSeq" id="WP_349220807.1">
    <property type="nucleotide sequence ID" value="NZ_JBBMFD010000031.1"/>
</dbReference>
<dbReference type="Pfam" id="PF13443">
    <property type="entry name" value="HTH_26"/>
    <property type="match status" value="1"/>
</dbReference>
<dbReference type="SUPFAM" id="SSF47413">
    <property type="entry name" value="lambda repressor-like DNA-binding domains"/>
    <property type="match status" value="1"/>
</dbReference>
<accession>A0ABV1E590</accession>
<evidence type="ECO:0000259" key="1">
    <source>
        <dbReference type="Pfam" id="PF13443"/>
    </source>
</evidence>